<dbReference type="AlphaFoldDB" id="A0A501PGP6"/>
<dbReference type="SUPFAM" id="SSF50956">
    <property type="entry name" value="Thermostable phytase (3-phytase)"/>
    <property type="match status" value="1"/>
</dbReference>
<comment type="caution">
    <text evidence="2">The sequence shown here is derived from an EMBL/GenBank/DDBJ whole genome shotgun (WGS) entry which is preliminary data.</text>
</comment>
<evidence type="ECO:0000313" key="2">
    <source>
        <dbReference type="EMBL" id="TPD59202.1"/>
    </source>
</evidence>
<feature type="domain" description="BPP" evidence="1">
    <location>
        <begin position="48"/>
        <end position="378"/>
    </location>
</feature>
<dbReference type="InterPro" id="IPR003431">
    <property type="entry name" value="B-propeller_Phytase"/>
</dbReference>
<dbReference type="GO" id="GO:0016158">
    <property type="term" value="F:inositol hexakisphosphate 3-phosphatase activity"/>
    <property type="evidence" value="ECO:0007669"/>
    <property type="project" value="InterPro"/>
</dbReference>
<dbReference type="PROSITE" id="PS51662">
    <property type="entry name" value="BP_PHYTASE"/>
    <property type="match status" value="1"/>
</dbReference>
<evidence type="ECO:0000259" key="1">
    <source>
        <dbReference type="PROSITE" id="PS51662"/>
    </source>
</evidence>
<reference evidence="3" key="1">
    <citation type="submission" date="2019-06" db="EMBL/GenBank/DDBJ databases">
        <title>The complete genome of Emcibacter congregatus ZYLT.</title>
        <authorList>
            <person name="Zhao Z."/>
        </authorList>
    </citation>
    <scope>NUCLEOTIDE SEQUENCE [LARGE SCALE GENOMIC DNA]</scope>
    <source>
        <strain evidence="3">MCCC 1A06723</strain>
    </source>
</reference>
<dbReference type="Proteomes" id="UP000319148">
    <property type="component" value="Unassembled WGS sequence"/>
</dbReference>
<dbReference type="Gene3D" id="2.120.10.30">
    <property type="entry name" value="TolB, C-terminal domain"/>
    <property type="match status" value="1"/>
</dbReference>
<dbReference type="EMBL" id="VFIY01000015">
    <property type="protein sequence ID" value="TPD59202.1"/>
    <property type="molecule type" value="Genomic_DNA"/>
</dbReference>
<evidence type="ECO:0000313" key="3">
    <source>
        <dbReference type="Proteomes" id="UP000319148"/>
    </source>
</evidence>
<keyword evidence="3" id="KW-1185">Reference proteome</keyword>
<name>A0A501PGP6_9PROT</name>
<proteinExistence type="predicted"/>
<dbReference type="Pfam" id="PF02333">
    <property type="entry name" value="Phytase"/>
    <property type="match status" value="1"/>
</dbReference>
<protein>
    <submittedName>
        <fullName evidence="2">Phytase</fullName>
    </submittedName>
</protein>
<gene>
    <name evidence="2" type="ORF">FIV46_13315</name>
</gene>
<dbReference type="InterPro" id="IPR011042">
    <property type="entry name" value="6-blade_b-propeller_TolB-like"/>
</dbReference>
<sequence>MRITLKFQTNPFTTLFRHQDDQNMKPTGLTACLLPLAFLAACGEQTTAPGKDTGPVQVTAAMETPAVETGGDAADDMAIWVNPADPEQSRIIGTQKKSGLYVYDLKGEIVQFLPDGRMNNVDLRDGFDLAGRNVTVVASTNRTNNSISLYAINPDTTELYNVANGVQATGFEDPYGLCMYHSTRDGNFYVFANDKDFGDYKQWKLVATEDGKVGLETVRQFTVGDQTEGCVADDKTGELYIGEENTGIWKYNAEPQSDEHRQLVRLIDNKSLTADVEGLALYHTKADKGYLVASSQGSNTYALFDRDNGYDYVGSFEVVDDPETGIDGSQETDGLEALSTPLPGYPQGVFMAQDGFNTLPEENQNFKLVDWRKIAQALKLRP</sequence>
<dbReference type="OrthoDB" id="8696437at2"/>
<organism evidence="2 3">
    <name type="scientific">Emcibacter nanhaiensis</name>
    <dbReference type="NCBI Taxonomy" id="1505037"/>
    <lineage>
        <taxon>Bacteria</taxon>
        <taxon>Pseudomonadati</taxon>
        <taxon>Pseudomonadota</taxon>
        <taxon>Alphaproteobacteria</taxon>
        <taxon>Emcibacterales</taxon>
        <taxon>Emcibacteraceae</taxon>
        <taxon>Emcibacter</taxon>
    </lineage>
</organism>
<accession>A0A501PGP6</accession>